<gene>
    <name evidence="5" type="ORF">GC093_25230</name>
</gene>
<keyword evidence="6" id="KW-1185">Reference proteome</keyword>
<dbReference type="PROSITE" id="PS50932">
    <property type="entry name" value="HTH_LACI_2"/>
    <property type="match status" value="1"/>
</dbReference>
<dbReference type="Pfam" id="PF00356">
    <property type="entry name" value="LacI"/>
    <property type="match status" value="1"/>
</dbReference>
<evidence type="ECO:0000256" key="2">
    <source>
        <dbReference type="ARBA" id="ARBA00023125"/>
    </source>
</evidence>
<dbReference type="SMART" id="SM00354">
    <property type="entry name" value="HTH_LACI"/>
    <property type="match status" value="1"/>
</dbReference>
<feature type="domain" description="HTH lacI-type" evidence="4">
    <location>
        <begin position="2"/>
        <end position="56"/>
    </location>
</feature>
<name>A0A972H0U4_9BACL</name>
<protein>
    <submittedName>
        <fullName evidence="5">LacI family DNA-binding transcriptional regulator</fullName>
    </submittedName>
</protein>
<dbReference type="CDD" id="cd01392">
    <property type="entry name" value="HTH_LacI"/>
    <property type="match status" value="1"/>
</dbReference>
<dbReference type="PANTHER" id="PTHR30146:SF109">
    <property type="entry name" value="HTH-TYPE TRANSCRIPTIONAL REGULATOR GALS"/>
    <property type="match status" value="1"/>
</dbReference>
<reference evidence="5" key="1">
    <citation type="submission" date="2019-10" db="EMBL/GenBank/DDBJ databases">
        <title>Description of Paenibacillus glebae sp. nov.</title>
        <authorList>
            <person name="Carlier A."/>
            <person name="Qi S."/>
        </authorList>
    </citation>
    <scope>NUCLEOTIDE SEQUENCE</scope>
    <source>
        <strain evidence="5">LMG 31456</strain>
    </source>
</reference>
<dbReference type="Gene3D" id="3.40.50.2300">
    <property type="match status" value="2"/>
</dbReference>
<evidence type="ECO:0000313" key="5">
    <source>
        <dbReference type="EMBL" id="NOU96495.1"/>
    </source>
</evidence>
<evidence type="ECO:0000256" key="1">
    <source>
        <dbReference type="ARBA" id="ARBA00023015"/>
    </source>
</evidence>
<evidence type="ECO:0000259" key="4">
    <source>
        <dbReference type="PROSITE" id="PS50932"/>
    </source>
</evidence>
<dbReference type="PROSITE" id="PS00356">
    <property type="entry name" value="HTH_LACI_1"/>
    <property type="match status" value="1"/>
</dbReference>
<dbReference type="Gene3D" id="1.10.260.40">
    <property type="entry name" value="lambda repressor-like DNA-binding domains"/>
    <property type="match status" value="1"/>
</dbReference>
<dbReference type="SUPFAM" id="SSF53822">
    <property type="entry name" value="Periplasmic binding protein-like I"/>
    <property type="match status" value="1"/>
</dbReference>
<dbReference type="InterPro" id="IPR001761">
    <property type="entry name" value="Peripla_BP/Lac1_sug-bd_dom"/>
</dbReference>
<dbReference type="Pfam" id="PF00532">
    <property type="entry name" value="Peripla_BP_1"/>
    <property type="match status" value="1"/>
</dbReference>
<comment type="caution">
    <text evidence="5">The sequence shown here is derived from an EMBL/GenBank/DDBJ whole genome shotgun (WGS) entry which is preliminary data.</text>
</comment>
<keyword evidence="1" id="KW-0805">Transcription regulation</keyword>
<dbReference type="EMBL" id="WHOD01000098">
    <property type="protein sequence ID" value="NOU96495.1"/>
    <property type="molecule type" value="Genomic_DNA"/>
</dbReference>
<accession>A0A972H0U4</accession>
<dbReference type="PANTHER" id="PTHR30146">
    <property type="entry name" value="LACI-RELATED TRANSCRIPTIONAL REPRESSOR"/>
    <property type="match status" value="1"/>
</dbReference>
<keyword evidence="3" id="KW-0804">Transcription</keyword>
<sequence length="328" mass="36477">MSSVKEVAERAGVSPATVSRVINNDPTVKPETRRKVQQIIELINYKPNQFAKNLRKQASKIIVMVLPTMNNPFFAGIARGAQAATYKNGYHIITGTTEFNKWQLDAYINLLRTNLADGIIFVSLHASKDVLGDVFNKYPVVLCNEYFEDLEVPCVTIDNHKAGYDAARELTSRGKKNIAYVTGTRKSSSGAGRLNGYKQALSEAGIDYNPHLVVKAKSVLEQIKDAINGIKEKGLEIDAILTNSDLQASYILKGIKDRTIFLPPDISLISFDGTFVSEITNPSLTTVAQPMYELGYKSVEMLIQKLQNKNHIQENVVHLPHQLIIRET</sequence>
<evidence type="ECO:0000256" key="3">
    <source>
        <dbReference type="ARBA" id="ARBA00023163"/>
    </source>
</evidence>
<keyword evidence="2 5" id="KW-0238">DNA-binding</keyword>
<dbReference type="InterPro" id="IPR010982">
    <property type="entry name" value="Lambda_DNA-bd_dom_sf"/>
</dbReference>
<evidence type="ECO:0000313" key="6">
    <source>
        <dbReference type="Proteomes" id="UP000641588"/>
    </source>
</evidence>
<dbReference type="GO" id="GO:0000976">
    <property type="term" value="F:transcription cis-regulatory region binding"/>
    <property type="evidence" value="ECO:0007669"/>
    <property type="project" value="TreeGrafter"/>
</dbReference>
<proteinExistence type="predicted"/>
<dbReference type="AlphaFoldDB" id="A0A972H0U4"/>
<dbReference type="InterPro" id="IPR000843">
    <property type="entry name" value="HTH_LacI"/>
</dbReference>
<dbReference type="Proteomes" id="UP000641588">
    <property type="component" value="Unassembled WGS sequence"/>
</dbReference>
<dbReference type="InterPro" id="IPR028082">
    <property type="entry name" value="Peripla_BP_I"/>
</dbReference>
<dbReference type="GO" id="GO:0003700">
    <property type="term" value="F:DNA-binding transcription factor activity"/>
    <property type="evidence" value="ECO:0007669"/>
    <property type="project" value="TreeGrafter"/>
</dbReference>
<dbReference type="RefSeq" id="WP_171654732.1">
    <property type="nucleotide sequence ID" value="NZ_WHOD01000098.1"/>
</dbReference>
<dbReference type="SUPFAM" id="SSF47413">
    <property type="entry name" value="lambda repressor-like DNA-binding domains"/>
    <property type="match status" value="1"/>
</dbReference>
<organism evidence="5 6">
    <name type="scientific">Paenibacillus foliorum</name>
    <dbReference type="NCBI Taxonomy" id="2654974"/>
    <lineage>
        <taxon>Bacteria</taxon>
        <taxon>Bacillati</taxon>
        <taxon>Bacillota</taxon>
        <taxon>Bacilli</taxon>
        <taxon>Bacillales</taxon>
        <taxon>Paenibacillaceae</taxon>
        <taxon>Paenibacillus</taxon>
    </lineage>
</organism>
<dbReference type="PRINTS" id="PR00036">
    <property type="entry name" value="HTHLACI"/>
</dbReference>